<reference evidence="3" key="1">
    <citation type="submission" date="2016-10" db="EMBL/GenBank/DDBJ databases">
        <authorList>
            <person name="Varghese N."/>
            <person name="Submissions S."/>
        </authorList>
    </citation>
    <scope>NUCLEOTIDE SEQUENCE [LARGE SCALE GENOMIC DNA]</scope>
    <source>
        <strain evidence="3">DSM 24767</strain>
    </source>
</reference>
<organism evidence="2 3">
    <name type="scientific">Natronobacterium texcoconense</name>
    <dbReference type="NCBI Taxonomy" id="1095778"/>
    <lineage>
        <taxon>Archaea</taxon>
        <taxon>Methanobacteriati</taxon>
        <taxon>Methanobacteriota</taxon>
        <taxon>Stenosarchaea group</taxon>
        <taxon>Halobacteria</taxon>
        <taxon>Halobacteriales</taxon>
        <taxon>Natrialbaceae</taxon>
        <taxon>Natronobacterium</taxon>
    </lineage>
</organism>
<evidence type="ECO:0000259" key="1">
    <source>
        <dbReference type="Pfam" id="PF18545"/>
    </source>
</evidence>
<gene>
    <name evidence="2" type="ORF">SAMN04489842_2602</name>
</gene>
<accession>A0A1H1GTJ5</accession>
<keyword evidence="3" id="KW-1185">Reference proteome</keyword>
<dbReference type="InterPro" id="IPR040624">
    <property type="entry name" value="HalOD1"/>
</dbReference>
<dbReference type="EMBL" id="FNLC01000002">
    <property type="protein sequence ID" value="SDR16497.1"/>
    <property type="molecule type" value="Genomic_DNA"/>
</dbReference>
<dbReference type="RefSeq" id="WP_090382396.1">
    <property type="nucleotide sequence ID" value="NZ_FNLC01000002.1"/>
</dbReference>
<proteinExistence type="predicted"/>
<dbReference type="Pfam" id="PF18545">
    <property type="entry name" value="HalOD1"/>
    <property type="match status" value="1"/>
</dbReference>
<dbReference type="STRING" id="1095778.SAMN04489842_2602"/>
<feature type="domain" description="Halobacterial output" evidence="1">
    <location>
        <begin position="33"/>
        <end position="104"/>
    </location>
</feature>
<sequence length="115" mass="12601">MILTRDGSTTVSVEYDRETNTYKATFDSTELAPSVAVVEAVAAIRGVEPLDVEPSLYEAIDPGALDALVRTQITSHRTGDCVVAFQYLEYEITVKSYGIIEIDPLETDEERAAGR</sequence>
<dbReference type="OrthoDB" id="221929at2157"/>
<dbReference type="AlphaFoldDB" id="A0A1H1GTJ5"/>
<evidence type="ECO:0000313" key="3">
    <source>
        <dbReference type="Proteomes" id="UP000198848"/>
    </source>
</evidence>
<dbReference type="Proteomes" id="UP000198848">
    <property type="component" value="Unassembled WGS sequence"/>
</dbReference>
<protein>
    <recommendedName>
        <fullName evidence="1">Halobacterial output domain-containing protein</fullName>
    </recommendedName>
</protein>
<evidence type="ECO:0000313" key="2">
    <source>
        <dbReference type="EMBL" id="SDR16497.1"/>
    </source>
</evidence>
<name>A0A1H1GTJ5_NATTX</name>